<evidence type="ECO:0000259" key="11">
    <source>
        <dbReference type="PROSITE" id="PS50222"/>
    </source>
</evidence>
<organism evidence="12 13">
    <name type="scientific">Effrenium voratum</name>
    <dbReference type="NCBI Taxonomy" id="2562239"/>
    <lineage>
        <taxon>Eukaryota</taxon>
        <taxon>Sar</taxon>
        <taxon>Alveolata</taxon>
        <taxon>Dinophyceae</taxon>
        <taxon>Suessiales</taxon>
        <taxon>Symbiodiniaceae</taxon>
        <taxon>Effrenium</taxon>
    </lineage>
</organism>
<dbReference type="InterPro" id="IPR013099">
    <property type="entry name" value="K_chnl_dom"/>
</dbReference>
<dbReference type="PROSITE" id="PS50222">
    <property type="entry name" value="EF_HAND_2"/>
    <property type="match status" value="1"/>
</dbReference>
<evidence type="ECO:0000256" key="10">
    <source>
        <dbReference type="SAM" id="Phobius"/>
    </source>
</evidence>
<evidence type="ECO:0000256" key="1">
    <source>
        <dbReference type="ARBA" id="ARBA00004141"/>
    </source>
</evidence>
<dbReference type="Gene3D" id="1.10.238.10">
    <property type="entry name" value="EF-hand"/>
    <property type="match status" value="1"/>
</dbReference>
<dbReference type="InterPro" id="IPR011992">
    <property type="entry name" value="EF-hand-dom_pair"/>
</dbReference>
<dbReference type="PANTHER" id="PTHR11003">
    <property type="entry name" value="POTASSIUM CHANNEL, SUBFAMILY K"/>
    <property type="match status" value="1"/>
</dbReference>
<evidence type="ECO:0000256" key="2">
    <source>
        <dbReference type="ARBA" id="ARBA00022448"/>
    </source>
</evidence>
<accession>A0AA36IRQ6</accession>
<evidence type="ECO:0000256" key="9">
    <source>
        <dbReference type="SAM" id="MobiDB-lite"/>
    </source>
</evidence>
<dbReference type="PANTHER" id="PTHR11003:SF291">
    <property type="entry name" value="IP11374P"/>
    <property type="match status" value="1"/>
</dbReference>
<evidence type="ECO:0000256" key="6">
    <source>
        <dbReference type="ARBA" id="ARBA00023065"/>
    </source>
</evidence>
<evidence type="ECO:0000256" key="5">
    <source>
        <dbReference type="ARBA" id="ARBA00022989"/>
    </source>
</evidence>
<dbReference type="GO" id="GO:0005509">
    <property type="term" value="F:calcium ion binding"/>
    <property type="evidence" value="ECO:0007669"/>
    <property type="project" value="InterPro"/>
</dbReference>
<evidence type="ECO:0000256" key="3">
    <source>
        <dbReference type="ARBA" id="ARBA00022692"/>
    </source>
</evidence>
<feature type="transmembrane region" description="Helical" evidence="10">
    <location>
        <begin position="20"/>
        <end position="43"/>
    </location>
</feature>
<dbReference type="Pfam" id="PF07885">
    <property type="entry name" value="Ion_trans_2"/>
    <property type="match status" value="2"/>
</dbReference>
<feature type="transmembrane region" description="Helical" evidence="10">
    <location>
        <begin position="133"/>
        <end position="154"/>
    </location>
</feature>
<feature type="compositionally biased region" description="Low complexity" evidence="9">
    <location>
        <begin position="392"/>
        <end position="404"/>
    </location>
</feature>
<comment type="subcellular location">
    <subcellularLocation>
        <location evidence="1">Membrane</location>
        <topology evidence="1">Multi-pass membrane protein</topology>
    </subcellularLocation>
</comment>
<dbReference type="CDD" id="cd00051">
    <property type="entry name" value="EFh"/>
    <property type="match status" value="1"/>
</dbReference>
<evidence type="ECO:0000313" key="13">
    <source>
        <dbReference type="Proteomes" id="UP001178507"/>
    </source>
</evidence>
<proteinExistence type="predicted"/>
<dbReference type="PROSITE" id="PS00018">
    <property type="entry name" value="EF_HAND_1"/>
    <property type="match status" value="1"/>
</dbReference>
<keyword evidence="13" id="KW-1185">Reference proteome</keyword>
<evidence type="ECO:0000256" key="7">
    <source>
        <dbReference type="ARBA" id="ARBA00023136"/>
    </source>
</evidence>
<dbReference type="SUPFAM" id="SSF81324">
    <property type="entry name" value="Voltage-gated potassium channels"/>
    <property type="match status" value="2"/>
</dbReference>
<keyword evidence="7 10" id="KW-0472">Membrane</keyword>
<dbReference type="Proteomes" id="UP001178507">
    <property type="component" value="Unassembled WGS sequence"/>
</dbReference>
<dbReference type="GO" id="GO:0022841">
    <property type="term" value="F:potassium ion leak channel activity"/>
    <property type="evidence" value="ECO:0007669"/>
    <property type="project" value="TreeGrafter"/>
</dbReference>
<keyword evidence="6" id="KW-0406">Ion transport</keyword>
<dbReference type="GO" id="GO:0005737">
    <property type="term" value="C:cytoplasm"/>
    <property type="evidence" value="ECO:0007669"/>
    <property type="project" value="UniProtKB-ARBA"/>
</dbReference>
<keyword evidence="4" id="KW-0106">Calcium</keyword>
<dbReference type="GO" id="GO:0030322">
    <property type="term" value="P:stabilization of membrane potential"/>
    <property type="evidence" value="ECO:0007669"/>
    <property type="project" value="TreeGrafter"/>
</dbReference>
<evidence type="ECO:0000313" key="12">
    <source>
        <dbReference type="EMBL" id="CAJ1392752.1"/>
    </source>
</evidence>
<dbReference type="Gene3D" id="1.10.287.70">
    <property type="match status" value="1"/>
</dbReference>
<dbReference type="SUPFAM" id="SSF47473">
    <property type="entry name" value="EF-hand"/>
    <property type="match status" value="1"/>
</dbReference>
<dbReference type="Pfam" id="PF13499">
    <property type="entry name" value="EF-hand_7"/>
    <property type="match status" value="1"/>
</dbReference>
<dbReference type="InterPro" id="IPR002048">
    <property type="entry name" value="EF_hand_dom"/>
</dbReference>
<dbReference type="PRINTS" id="PR01333">
    <property type="entry name" value="2POREKCHANEL"/>
</dbReference>
<feature type="region of interest" description="Disordered" evidence="9">
    <location>
        <begin position="375"/>
        <end position="423"/>
    </location>
</feature>
<keyword evidence="2" id="KW-0813">Transport</keyword>
<feature type="transmembrane region" description="Helical" evidence="10">
    <location>
        <begin position="308"/>
        <end position="329"/>
    </location>
</feature>
<dbReference type="AlphaFoldDB" id="A0AA36IRQ6"/>
<dbReference type="GO" id="GO:0015271">
    <property type="term" value="F:outward rectifier potassium channel activity"/>
    <property type="evidence" value="ECO:0007669"/>
    <property type="project" value="TreeGrafter"/>
</dbReference>
<dbReference type="EMBL" id="CAUJNA010002402">
    <property type="protein sequence ID" value="CAJ1392752.1"/>
    <property type="molecule type" value="Genomic_DNA"/>
</dbReference>
<sequence length="423" mass="48019">MTKVQGLNRLRWKYARQTFLPWKLALCKLLVGVRPMAVAYVLVMLGQLVLCALEKDQELLWRQGRAELQNRLRQELTPETYRALVDSGFREVHPNDALHWEFTGPSHSWSLMYSFTLVASIGYGDMSPTSDRSRLFCIAFTAVATPTLVVMYLGMAKNVMQIWHFFAMMMTKENILTFHKYDYDGSGQLDRAEFAIALHDLGYPVSEEDVDILMEEVNICDSSQVTIQEFSQALLLLEFPNARRQKVRLSVFLSAICTFVWLMIGTLVFTQLEAWGFVESLWFCWETLMTIGLGDYVPQTNAGRWFNLTYGFIGLGQLSLLLQAIVDLLTKHTSMLGRLEKRLMEGAQGAALQDVRKHHRNVKTRSSAEARIRDSKASLGSPCSPELKVAVSPSSRPSEPCSSEGWDPEGYLDDEEDEDLVCL</sequence>
<feature type="compositionally biased region" description="Acidic residues" evidence="9">
    <location>
        <begin position="406"/>
        <end position="423"/>
    </location>
</feature>
<keyword evidence="3 10" id="KW-0812">Transmembrane</keyword>
<reference evidence="12" key="1">
    <citation type="submission" date="2023-08" db="EMBL/GenBank/DDBJ databases">
        <authorList>
            <person name="Chen Y."/>
            <person name="Shah S."/>
            <person name="Dougan E. K."/>
            <person name="Thang M."/>
            <person name="Chan C."/>
        </authorList>
    </citation>
    <scope>NUCLEOTIDE SEQUENCE</scope>
</reference>
<feature type="transmembrane region" description="Helical" evidence="10">
    <location>
        <begin position="249"/>
        <end position="272"/>
    </location>
</feature>
<name>A0AA36IRQ6_9DINO</name>
<protein>
    <recommendedName>
        <fullName evidence="11">EF-hand domain-containing protein</fullName>
    </recommendedName>
</protein>
<dbReference type="GO" id="GO:0005886">
    <property type="term" value="C:plasma membrane"/>
    <property type="evidence" value="ECO:0007669"/>
    <property type="project" value="TreeGrafter"/>
</dbReference>
<keyword evidence="8" id="KW-0407">Ion channel</keyword>
<gene>
    <name evidence="12" type="ORF">EVOR1521_LOCUS17769</name>
</gene>
<feature type="domain" description="EF-hand" evidence="11">
    <location>
        <begin position="178"/>
        <end position="204"/>
    </location>
</feature>
<comment type="caution">
    <text evidence="12">The sequence shown here is derived from an EMBL/GenBank/DDBJ whole genome shotgun (WGS) entry which is preliminary data.</text>
</comment>
<dbReference type="InterPro" id="IPR003280">
    <property type="entry name" value="2pore_dom_K_chnl"/>
</dbReference>
<keyword evidence="5 10" id="KW-1133">Transmembrane helix</keyword>
<dbReference type="InterPro" id="IPR018247">
    <property type="entry name" value="EF_Hand_1_Ca_BS"/>
</dbReference>
<evidence type="ECO:0000256" key="4">
    <source>
        <dbReference type="ARBA" id="ARBA00022837"/>
    </source>
</evidence>
<evidence type="ECO:0000256" key="8">
    <source>
        <dbReference type="ARBA" id="ARBA00023303"/>
    </source>
</evidence>